<evidence type="ECO:0000256" key="1">
    <source>
        <dbReference type="PROSITE-ProRule" id="PRU00339"/>
    </source>
</evidence>
<dbReference type="PROSITE" id="PS50181">
    <property type="entry name" value="FBOX"/>
    <property type="match status" value="1"/>
</dbReference>
<dbReference type="AlphaFoldDB" id="A0A8H7VUJ7"/>
<protein>
    <recommendedName>
        <fullName evidence="2">F-box domain-containing protein</fullName>
    </recommendedName>
</protein>
<keyword evidence="1" id="KW-0802">TPR repeat</keyword>
<evidence type="ECO:0000259" key="2">
    <source>
        <dbReference type="PROSITE" id="PS50181"/>
    </source>
</evidence>
<name>A0A8H7VUJ7_9FUNG</name>
<dbReference type="SUPFAM" id="SSF52047">
    <property type="entry name" value="RNI-like"/>
    <property type="match status" value="1"/>
</dbReference>
<accession>A0A8H7VUJ7</accession>
<dbReference type="Gene3D" id="3.80.10.10">
    <property type="entry name" value="Ribonuclease Inhibitor"/>
    <property type="match status" value="2"/>
</dbReference>
<feature type="repeat" description="TPR" evidence="1">
    <location>
        <begin position="188"/>
        <end position="221"/>
    </location>
</feature>
<dbReference type="GO" id="GO:0031146">
    <property type="term" value="P:SCF-dependent proteasomal ubiquitin-dependent protein catabolic process"/>
    <property type="evidence" value="ECO:0007669"/>
    <property type="project" value="TreeGrafter"/>
</dbReference>
<proteinExistence type="predicted"/>
<reference evidence="3 4" key="1">
    <citation type="submission" date="2020-12" db="EMBL/GenBank/DDBJ databases">
        <title>Metabolic potential, ecology and presence of endohyphal bacteria is reflected in genomic diversity of Mucoromycotina.</title>
        <authorList>
            <person name="Muszewska A."/>
            <person name="Okrasinska A."/>
            <person name="Steczkiewicz K."/>
            <person name="Drgas O."/>
            <person name="Orlowska M."/>
            <person name="Perlinska-Lenart U."/>
            <person name="Aleksandrzak-Piekarczyk T."/>
            <person name="Szatraj K."/>
            <person name="Zielenkiewicz U."/>
            <person name="Pilsyk S."/>
            <person name="Malc E."/>
            <person name="Mieczkowski P."/>
            <person name="Kruszewska J.S."/>
            <person name="Biernat P."/>
            <person name="Pawlowska J."/>
        </authorList>
    </citation>
    <scope>NUCLEOTIDE SEQUENCE [LARGE SCALE GENOMIC DNA]</scope>
    <source>
        <strain evidence="3 4">CBS 142.35</strain>
    </source>
</reference>
<dbReference type="GO" id="GO:0019005">
    <property type="term" value="C:SCF ubiquitin ligase complex"/>
    <property type="evidence" value="ECO:0007669"/>
    <property type="project" value="TreeGrafter"/>
</dbReference>
<organism evidence="3 4">
    <name type="scientific">Circinella minor</name>
    <dbReference type="NCBI Taxonomy" id="1195481"/>
    <lineage>
        <taxon>Eukaryota</taxon>
        <taxon>Fungi</taxon>
        <taxon>Fungi incertae sedis</taxon>
        <taxon>Mucoromycota</taxon>
        <taxon>Mucoromycotina</taxon>
        <taxon>Mucoromycetes</taxon>
        <taxon>Mucorales</taxon>
        <taxon>Lichtheimiaceae</taxon>
        <taxon>Circinella</taxon>
    </lineage>
</organism>
<dbReference type="InterPro" id="IPR011990">
    <property type="entry name" value="TPR-like_helical_dom_sf"/>
</dbReference>
<comment type="caution">
    <text evidence="3">The sequence shown here is derived from an EMBL/GenBank/DDBJ whole genome shotgun (WGS) entry which is preliminary data.</text>
</comment>
<dbReference type="Pfam" id="PF12937">
    <property type="entry name" value="F-box-like"/>
    <property type="match status" value="1"/>
</dbReference>
<dbReference type="SUPFAM" id="SSF48452">
    <property type="entry name" value="TPR-like"/>
    <property type="match status" value="1"/>
</dbReference>
<keyword evidence="4" id="KW-1185">Reference proteome</keyword>
<sequence length="814" mass="92942">MSKRKSSAIQLHPAKRRYTTNSGMVKSCTCNYDDNPWQNLFNMYDQAISEKDYQEVTKSATTAIDHLTDDFVKLLDLRARALSYGKEFSQGLNDGFKMINESPMCAMGYIRTGHIHGLQGNLVKALEVLLQGLSSVPTSDPEYSILQRDAREAEDRMSHHIAALGLEAKFDIALRIAWDLINVHRFSSTGYLCAGNLHMMQGRAQAAIEMFQAGLKQVPESDSNYPVLMNKLQEATQTYGKRLDILSTLPFELMSCAFSHLSMPELTICMDVSKTWKSRVLQCTEAWRRLEVNSKYEMALVKTVSEHIRHLRIDAGGESTDTCLRLISDRKICNLETLEIDTVFRQAPTVRRFFSAFRETGPTLRILNLKFARANPRPPPLIPILDMCPKLTHLTYHTWNLRRQDVKGARSSKSFILTHLDLFTNRSIECPELEAILRRCPKLLCLILYKCSPNCLRLIPQYCNLIEYFSLNKTNTTKSSGQWEQIPYVNHHQTNNLQFLREQLQQRRLSTNPVQHEQQDKQVNGLRSLSIYTSDIIGPQGVVQFINSNKDTVKELALGIGEGDRSFTTLIQPWASLVLFEWNYQLRKIEFSLERCSTSILCTMMGRCPNLEAIKLDRTGSLTDEVFYTLVDLAKLHHLELAGGTNTRITDEGLAWFFNQVADENRLRIICFSDLSPVKDNTLVSLAKVKSLQKITIRRCQGVSERAMDQFADALAKSSILSLQDITLHAMATITNSALARMGEIKSLTDMTVTRCSRIDDEGIQELLNRWKTFKRLYIHGCFRIRHTTMYYCQGRVPQAFKSLDQDNSIQYSN</sequence>
<gene>
    <name evidence="3" type="ORF">INT45_002304</name>
</gene>
<dbReference type="Gene3D" id="1.20.1280.50">
    <property type="match status" value="1"/>
</dbReference>
<feature type="domain" description="F-box" evidence="2">
    <location>
        <begin position="243"/>
        <end position="290"/>
    </location>
</feature>
<dbReference type="SMART" id="SM00367">
    <property type="entry name" value="LRR_CC"/>
    <property type="match status" value="3"/>
</dbReference>
<dbReference type="Gene3D" id="1.25.40.10">
    <property type="entry name" value="Tetratricopeptide repeat domain"/>
    <property type="match status" value="1"/>
</dbReference>
<dbReference type="PROSITE" id="PS50005">
    <property type="entry name" value="TPR"/>
    <property type="match status" value="1"/>
</dbReference>
<dbReference type="InterPro" id="IPR006553">
    <property type="entry name" value="Leu-rich_rpt_Cys-con_subtyp"/>
</dbReference>
<dbReference type="InterPro" id="IPR001810">
    <property type="entry name" value="F-box_dom"/>
</dbReference>
<evidence type="ECO:0000313" key="4">
    <source>
        <dbReference type="Proteomes" id="UP000646827"/>
    </source>
</evidence>
<dbReference type="PANTHER" id="PTHR13318">
    <property type="entry name" value="PARTNER OF PAIRED, ISOFORM B-RELATED"/>
    <property type="match status" value="1"/>
</dbReference>
<dbReference type="Proteomes" id="UP000646827">
    <property type="component" value="Unassembled WGS sequence"/>
</dbReference>
<dbReference type="InterPro" id="IPR032675">
    <property type="entry name" value="LRR_dom_sf"/>
</dbReference>
<dbReference type="EMBL" id="JAEPRB010000006">
    <property type="protein sequence ID" value="KAG2227619.1"/>
    <property type="molecule type" value="Genomic_DNA"/>
</dbReference>
<dbReference type="InterPro" id="IPR019734">
    <property type="entry name" value="TPR_rpt"/>
</dbReference>
<dbReference type="SMART" id="SM00028">
    <property type="entry name" value="TPR"/>
    <property type="match status" value="2"/>
</dbReference>
<dbReference type="OrthoDB" id="2224987at2759"/>
<evidence type="ECO:0000313" key="3">
    <source>
        <dbReference type="EMBL" id="KAG2227619.1"/>
    </source>
</evidence>